<feature type="region of interest" description="Disordered" evidence="5">
    <location>
        <begin position="47"/>
        <end position="83"/>
    </location>
</feature>
<dbReference type="Pfam" id="PF00126">
    <property type="entry name" value="HTH_1"/>
    <property type="match status" value="1"/>
</dbReference>
<dbReference type="SUPFAM" id="SSF46785">
    <property type="entry name" value="Winged helix' DNA-binding domain"/>
    <property type="match status" value="1"/>
</dbReference>
<dbReference type="Proteomes" id="UP001595824">
    <property type="component" value="Unassembled WGS sequence"/>
</dbReference>
<dbReference type="RefSeq" id="WP_381736335.1">
    <property type="nucleotide sequence ID" value="NZ_JBHSDP010000002.1"/>
</dbReference>
<reference evidence="8" key="1">
    <citation type="journal article" date="2019" name="Int. J. Syst. Evol. Microbiol.">
        <title>The Global Catalogue of Microorganisms (GCM) 10K type strain sequencing project: providing services to taxonomists for standard genome sequencing and annotation.</title>
        <authorList>
            <consortium name="The Broad Institute Genomics Platform"/>
            <consortium name="The Broad Institute Genome Sequencing Center for Infectious Disease"/>
            <person name="Wu L."/>
            <person name="Ma J."/>
        </authorList>
    </citation>
    <scope>NUCLEOTIDE SEQUENCE [LARGE SCALE GENOMIC DNA]</scope>
    <source>
        <strain evidence="8">PCU 347</strain>
    </source>
</reference>
<name>A0ABV8T7I8_9ACTN</name>
<keyword evidence="2" id="KW-0805">Transcription regulation</keyword>
<evidence type="ECO:0000256" key="2">
    <source>
        <dbReference type="ARBA" id="ARBA00023015"/>
    </source>
</evidence>
<dbReference type="InterPro" id="IPR000847">
    <property type="entry name" value="LysR_HTH_N"/>
</dbReference>
<dbReference type="PANTHER" id="PTHR30346">
    <property type="entry name" value="TRANSCRIPTIONAL DUAL REGULATOR HCAR-RELATED"/>
    <property type="match status" value="1"/>
</dbReference>
<dbReference type="InterPro" id="IPR036388">
    <property type="entry name" value="WH-like_DNA-bd_sf"/>
</dbReference>
<gene>
    <name evidence="7" type="ORF">ACFPC0_00080</name>
</gene>
<dbReference type="PROSITE" id="PS50931">
    <property type="entry name" value="HTH_LYSR"/>
    <property type="match status" value="1"/>
</dbReference>
<dbReference type="SUPFAM" id="SSF53850">
    <property type="entry name" value="Periplasmic binding protein-like II"/>
    <property type="match status" value="1"/>
</dbReference>
<dbReference type="PRINTS" id="PR00039">
    <property type="entry name" value="HTHLYSR"/>
</dbReference>
<dbReference type="CDD" id="cd08414">
    <property type="entry name" value="PBP2_LTTR_aromatics_like"/>
    <property type="match status" value="1"/>
</dbReference>
<evidence type="ECO:0000259" key="6">
    <source>
        <dbReference type="PROSITE" id="PS50931"/>
    </source>
</evidence>
<evidence type="ECO:0000256" key="3">
    <source>
        <dbReference type="ARBA" id="ARBA00023125"/>
    </source>
</evidence>
<feature type="domain" description="HTH lysR-type" evidence="6">
    <location>
        <begin position="87"/>
        <end position="144"/>
    </location>
</feature>
<protein>
    <submittedName>
        <fullName evidence="7">LysR family transcriptional regulator</fullName>
    </submittedName>
</protein>
<dbReference type="PANTHER" id="PTHR30346:SF0">
    <property type="entry name" value="HCA OPERON TRANSCRIPTIONAL ACTIVATOR HCAR"/>
    <property type="match status" value="1"/>
</dbReference>
<dbReference type="EMBL" id="JBHSDP010000002">
    <property type="protein sequence ID" value="MFC4326250.1"/>
    <property type="molecule type" value="Genomic_DNA"/>
</dbReference>
<organism evidence="7 8">
    <name type="scientific">Streptomyces andamanensis</name>
    <dbReference type="NCBI Taxonomy" id="1565035"/>
    <lineage>
        <taxon>Bacteria</taxon>
        <taxon>Bacillati</taxon>
        <taxon>Actinomycetota</taxon>
        <taxon>Actinomycetes</taxon>
        <taxon>Kitasatosporales</taxon>
        <taxon>Streptomycetaceae</taxon>
        <taxon>Streptomyces</taxon>
    </lineage>
</organism>
<proteinExistence type="inferred from homology"/>
<accession>A0ABV8T7I8</accession>
<evidence type="ECO:0000313" key="7">
    <source>
        <dbReference type="EMBL" id="MFC4326250.1"/>
    </source>
</evidence>
<feature type="compositionally biased region" description="Basic and acidic residues" evidence="5">
    <location>
        <begin position="47"/>
        <end position="57"/>
    </location>
</feature>
<dbReference type="Pfam" id="PF03466">
    <property type="entry name" value="LysR_substrate"/>
    <property type="match status" value="1"/>
</dbReference>
<dbReference type="Gene3D" id="3.40.190.10">
    <property type="entry name" value="Periplasmic binding protein-like II"/>
    <property type="match status" value="2"/>
</dbReference>
<keyword evidence="4" id="KW-0804">Transcription</keyword>
<dbReference type="InterPro" id="IPR005119">
    <property type="entry name" value="LysR_subst-bd"/>
</dbReference>
<dbReference type="InterPro" id="IPR036390">
    <property type="entry name" value="WH_DNA-bd_sf"/>
</dbReference>
<keyword evidence="3" id="KW-0238">DNA-binding</keyword>
<evidence type="ECO:0000256" key="5">
    <source>
        <dbReference type="SAM" id="MobiDB-lite"/>
    </source>
</evidence>
<evidence type="ECO:0000313" key="8">
    <source>
        <dbReference type="Proteomes" id="UP001595824"/>
    </source>
</evidence>
<evidence type="ECO:0000256" key="1">
    <source>
        <dbReference type="ARBA" id="ARBA00009437"/>
    </source>
</evidence>
<keyword evidence="8" id="KW-1185">Reference proteome</keyword>
<comment type="caution">
    <text evidence="7">The sequence shown here is derived from an EMBL/GenBank/DDBJ whole genome shotgun (WGS) entry which is preliminary data.</text>
</comment>
<dbReference type="Gene3D" id="1.10.10.10">
    <property type="entry name" value="Winged helix-like DNA-binding domain superfamily/Winged helix DNA-binding domain"/>
    <property type="match status" value="1"/>
</dbReference>
<sequence>MTRFDNDIASPSEVTPRSCRGQRVGCLRFRRGDEWSGPILSERIVQGKEKTDADRGGIDTVMDMDTSAEGGLADGGKGSAAGSFREPSVHQLRLFVVLAEELHFGNAARRMFISQPALSRQIRALERRLGVGLMARSSRRVELTPAGQVLLPEARAAVESVDRVRRVAQTQVRHARGRLAIGSIGAEAQQPYTRAILAELRARNPDLRLDVCSLDIAHHVLALTEGEVDVVFLVSPMPPGIETLTLATEPRVACLPSDDPLAGRASVTVAELAGRPVVDVPPECPRTWWDFWAVDPRPDGTPVRYGPVVHDVEALFLAVAHGEAIAFLPAAARNFFPRPGVRYVEVSDVPPSTAALAWAARNRTTPTVKAIRRAARTVLRRTPTPGSGR</sequence>
<evidence type="ECO:0000256" key="4">
    <source>
        <dbReference type="ARBA" id="ARBA00023163"/>
    </source>
</evidence>
<comment type="similarity">
    <text evidence="1">Belongs to the LysR transcriptional regulatory family.</text>
</comment>